<evidence type="ECO:0000256" key="2">
    <source>
        <dbReference type="ARBA" id="ARBA00022475"/>
    </source>
</evidence>
<dbReference type="GO" id="GO:0005886">
    <property type="term" value="C:plasma membrane"/>
    <property type="evidence" value="ECO:0007669"/>
    <property type="project" value="UniProtKB-SubCell"/>
</dbReference>
<feature type="transmembrane region" description="Helical" evidence="6">
    <location>
        <begin position="231"/>
        <end position="253"/>
    </location>
</feature>
<gene>
    <name evidence="7" type="ORF">P775_02690</name>
</gene>
<feature type="transmembrane region" description="Helical" evidence="6">
    <location>
        <begin position="342"/>
        <end position="362"/>
    </location>
</feature>
<keyword evidence="3 6" id="KW-0812">Transmembrane</keyword>
<comment type="subcellular location">
    <subcellularLocation>
        <location evidence="1">Cell membrane</location>
        <topology evidence="1">Multi-pass membrane protein</topology>
    </subcellularLocation>
</comment>
<evidence type="ECO:0000313" key="8">
    <source>
        <dbReference type="Proteomes" id="UP000231259"/>
    </source>
</evidence>
<dbReference type="PANTHER" id="PTHR30250:SF11">
    <property type="entry name" value="O-ANTIGEN TRANSPORTER-RELATED"/>
    <property type="match status" value="1"/>
</dbReference>
<evidence type="ECO:0000256" key="5">
    <source>
        <dbReference type="ARBA" id="ARBA00023136"/>
    </source>
</evidence>
<sequence length="443" mass="48096">MNPFVGRLIKSSALALFVKIAGAFLSYVMFVALARAMTLEQFGYFSFSFSISVILAKVAVAGQQQVMLRDIARRSTDDTDKQERELITMRSYTTVLLISLILMIALLGYVAAQSNYAPALSWSLVVAALFIPVMAFSELQTSILRAYESVVLGLAPREIIWRVLVCILGFGIMLSLGPVLTAPVGFGLCAFFLAAATLGQSCAAPGTRFWRCAHEWSRLRDKDWLKISAQFSVSTIVTFGAPMLSVVIIGVFLSPVESGAFFAALKSSQTINLVLMATNIIASPLISRHFWKNEMVHVQLVCSYCAGAGTIFAILVFFLFAIAGHSVLGVFGEGYDTAYPELLILSVGYIFNAACGPNGAILEMTKHQHRFMRLILFSNILGVIALPVLTYFFGTIGAASAVSGTLILWNFLAAHAAIKHAHINPTIFGIWRGMALGKKEDAS</sequence>
<keyword evidence="8" id="KW-1185">Reference proteome</keyword>
<evidence type="ECO:0000256" key="4">
    <source>
        <dbReference type="ARBA" id="ARBA00022989"/>
    </source>
</evidence>
<dbReference type="PANTHER" id="PTHR30250">
    <property type="entry name" value="PST FAMILY PREDICTED COLANIC ACID TRANSPORTER"/>
    <property type="match status" value="1"/>
</dbReference>
<evidence type="ECO:0000256" key="3">
    <source>
        <dbReference type="ARBA" id="ARBA00022692"/>
    </source>
</evidence>
<evidence type="ECO:0000256" key="6">
    <source>
        <dbReference type="SAM" id="Phobius"/>
    </source>
</evidence>
<keyword evidence="2" id="KW-1003">Cell membrane</keyword>
<evidence type="ECO:0000256" key="1">
    <source>
        <dbReference type="ARBA" id="ARBA00004651"/>
    </source>
</evidence>
<dbReference type="OrthoDB" id="9800982at2"/>
<feature type="transmembrane region" description="Helical" evidence="6">
    <location>
        <begin position="374"/>
        <end position="393"/>
    </location>
</feature>
<feature type="transmembrane region" description="Helical" evidence="6">
    <location>
        <begin position="185"/>
        <end position="210"/>
    </location>
</feature>
<comment type="caution">
    <text evidence="7">The sequence shown here is derived from an EMBL/GenBank/DDBJ whole genome shotgun (WGS) entry which is preliminary data.</text>
</comment>
<dbReference type="InterPro" id="IPR050833">
    <property type="entry name" value="Poly_Biosynth_Transport"/>
</dbReference>
<feature type="transmembrane region" description="Helical" evidence="6">
    <location>
        <begin position="91"/>
        <end position="112"/>
    </location>
</feature>
<accession>A0A2G8RJK8</accession>
<dbReference type="Pfam" id="PF01943">
    <property type="entry name" value="Polysacc_synt"/>
    <property type="match status" value="1"/>
</dbReference>
<keyword evidence="5 6" id="KW-0472">Membrane</keyword>
<reference evidence="7 8" key="1">
    <citation type="submission" date="2013-09" db="EMBL/GenBank/DDBJ databases">
        <title>Genome sequencing of Phaeobacter antarcticus sp. nov. SM1211.</title>
        <authorList>
            <person name="Zhang X.-Y."/>
            <person name="Liu C."/>
            <person name="Chen X.-L."/>
            <person name="Xie B.-B."/>
            <person name="Qin Q.-L."/>
            <person name="Rong J.-C."/>
            <person name="Zhang Y.-Z."/>
        </authorList>
    </citation>
    <scope>NUCLEOTIDE SEQUENCE [LARGE SCALE GENOMIC DNA]</scope>
    <source>
        <strain evidence="7 8">SM1211</strain>
    </source>
</reference>
<dbReference type="AlphaFoldDB" id="A0A2G8RJK8"/>
<dbReference type="InterPro" id="IPR002797">
    <property type="entry name" value="Polysacc_synth"/>
</dbReference>
<keyword evidence="4 6" id="KW-1133">Transmembrane helix</keyword>
<feature type="transmembrane region" description="Helical" evidence="6">
    <location>
        <begin position="273"/>
        <end position="291"/>
    </location>
</feature>
<dbReference type="Proteomes" id="UP000231259">
    <property type="component" value="Unassembled WGS sequence"/>
</dbReference>
<dbReference type="EMBL" id="AWWI01000022">
    <property type="protein sequence ID" value="PIL21764.1"/>
    <property type="molecule type" value="Genomic_DNA"/>
</dbReference>
<feature type="transmembrane region" description="Helical" evidence="6">
    <location>
        <begin position="118"/>
        <end position="139"/>
    </location>
</feature>
<evidence type="ECO:0000313" key="7">
    <source>
        <dbReference type="EMBL" id="PIL21764.1"/>
    </source>
</evidence>
<feature type="transmembrane region" description="Helical" evidence="6">
    <location>
        <begin position="12"/>
        <end position="36"/>
    </location>
</feature>
<proteinExistence type="predicted"/>
<dbReference type="RefSeq" id="WP_099909499.1">
    <property type="nucleotide sequence ID" value="NZ_AWWI01000022.1"/>
</dbReference>
<feature type="transmembrane region" description="Helical" evidence="6">
    <location>
        <begin position="42"/>
        <end position="60"/>
    </location>
</feature>
<feature type="transmembrane region" description="Helical" evidence="6">
    <location>
        <begin position="159"/>
        <end position="179"/>
    </location>
</feature>
<name>A0A2G8RJK8_9RHOB</name>
<protein>
    <submittedName>
        <fullName evidence="7">Uncharacterized protein</fullName>
    </submittedName>
</protein>
<feature type="transmembrane region" description="Helical" evidence="6">
    <location>
        <begin position="298"/>
        <end position="322"/>
    </location>
</feature>
<organism evidence="7 8">
    <name type="scientific">Puniceibacterium antarcticum</name>
    <dbReference type="NCBI Taxonomy" id="1206336"/>
    <lineage>
        <taxon>Bacteria</taxon>
        <taxon>Pseudomonadati</taxon>
        <taxon>Pseudomonadota</taxon>
        <taxon>Alphaproteobacteria</taxon>
        <taxon>Rhodobacterales</taxon>
        <taxon>Paracoccaceae</taxon>
        <taxon>Puniceibacterium</taxon>
    </lineage>
</organism>